<gene>
    <name evidence="3" type="ORF">H9N25_23365</name>
</gene>
<organism evidence="3 4">
    <name type="scientific">Pedobacter riviphilus</name>
    <dbReference type="NCBI Taxonomy" id="2766984"/>
    <lineage>
        <taxon>Bacteria</taxon>
        <taxon>Pseudomonadati</taxon>
        <taxon>Bacteroidota</taxon>
        <taxon>Sphingobacteriia</taxon>
        <taxon>Sphingobacteriales</taxon>
        <taxon>Sphingobacteriaceae</taxon>
        <taxon>Pedobacter</taxon>
    </lineage>
</organism>
<feature type="domain" description="HTH araC/xylS-type" evidence="2">
    <location>
        <begin position="173"/>
        <end position="262"/>
    </location>
</feature>
<dbReference type="InterPro" id="IPR037923">
    <property type="entry name" value="HTH-like"/>
</dbReference>
<dbReference type="Pfam" id="PF02311">
    <property type="entry name" value="AraC_binding"/>
    <property type="match status" value="1"/>
</dbReference>
<name>A0ABX6THX6_9SPHI</name>
<dbReference type="InterPro" id="IPR018060">
    <property type="entry name" value="HTH_AraC"/>
</dbReference>
<dbReference type="PANTHER" id="PTHR43280:SF34">
    <property type="entry name" value="ARAC-FAMILY TRANSCRIPTIONAL REGULATOR"/>
    <property type="match status" value="1"/>
</dbReference>
<dbReference type="Gene3D" id="2.60.120.10">
    <property type="entry name" value="Jelly Rolls"/>
    <property type="match status" value="1"/>
</dbReference>
<evidence type="ECO:0000313" key="4">
    <source>
        <dbReference type="Proteomes" id="UP000516439"/>
    </source>
</evidence>
<reference evidence="3 4" key="1">
    <citation type="submission" date="2020-09" db="EMBL/GenBank/DDBJ databases">
        <title>Pedobacter sp. SW-16 isolated from soil near Yeocheon.</title>
        <authorList>
            <person name="Im H.S."/>
            <person name="Joung Y."/>
            <person name="Lee S.-S."/>
        </authorList>
    </citation>
    <scope>NUCLEOTIDE SEQUENCE [LARGE SCALE GENOMIC DNA]</scope>
    <source>
        <strain evidence="3 4">SW-16</strain>
    </source>
</reference>
<dbReference type="EMBL" id="CP061171">
    <property type="protein sequence ID" value="QNR84786.1"/>
    <property type="molecule type" value="Genomic_DNA"/>
</dbReference>
<accession>A0ABX6THX6</accession>
<sequence>MMKRYVQFQPIVISEFEVSKWQHPVHRHNHYELIYIKNGSGQHIINEIPVVYEKGNLFLIGPEDEHHFEIDEKTHFIYIKFTDIYIHQKGINPANLQCLEYLIKSRETHFLSFNFTADDLLIVENIIALILSLNINMMQNEALIWTQVLVLAAIMQRNMPEIKSNAQRSKDIQAIFCYLHKYIYQPKNLKANVMAAHFNLSEDYIGPYFKRNTGITLRQYIHDYRKNLIQQRIDSRRFGLKQIAAEFGLVDESHVSKLMRIV</sequence>
<dbReference type="RefSeq" id="WP_190327407.1">
    <property type="nucleotide sequence ID" value="NZ_CP061171.1"/>
</dbReference>
<protein>
    <submittedName>
        <fullName evidence="3">Helix-turn-helix transcriptional regulator</fullName>
    </submittedName>
</protein>
<evidence type="ECO:0000313" key="3">
    <source>
        <dbReference type="EMBL" id="QNR84786.1"/>
    </source>
</evidence>
<dbReference type="InterPro" id="IPR003313">
    <property type="entry name" value="AraC-bd"/>
</dbReference>
<dbReference type="Gene3D" id="1.10.10.60">
    <property type="entry name" value="Homeodomain-like"/>
    <property type="match status" value="1"/>
</dbReference>
<evidence type="ECO:0000259" key="2">
    <source>
        <dbReference type="PROSITE" id="PS01124"/>
    </source>
</evidence>
<dbReference type="PROSITE" id="PS01124">
    <property type="entry name" value="HTH_ARAC_FAMILY_2"/>
    <property type="match status" value="1"/>
</dbReference>
<dbReference type="SUPFAM" id="SSF51215">
    <property type="entry name" value="Regulatory protein AraC"/>
    <property type="match status" value="1"/>
</dbReference>
<dbReference type="InterPro" id="IPR014710">
    <property type="entry name" value="RmlC-like_jellyroll"/>
</dbReference>
<keyword evidence="4" id="KW-1185">Reference proteome</keyword>
<keyword evidence="1" id="KW-0238">DNA-binding</keyword>
<dbReference type="PANTHER" id="PTHR43280">
    <property type="entry name" value="ARAC-FAMILY TRANSCRIPTIONAL REGULATOR"/>
    <property type="match status" value="1"/>
</dbReference>
<dbReference type="SMART" id="SM00342">
    <property type="entry name" value="HTH_ARAC"/>
    <property type="match status" value="1"/>
</dbReference>
<evidence type="ECO:0000256" key="1">
    <source>
        <dbReference type="ARBA" id="ARBA00023125"/>
    </source>
</evidence>
<proteinExistence type="predicted"/>
<dbReference type="Proteomes" id="UP000516439">
    <property type="component" value="Chromosome"/>
</dbReference>